<evidence type="ECO:0000313" key="3">
    <source>
        <dbReference type="Proteomes" id="UP000281553"/>
    </source>
</evidence>
<feature type="non-terminal residue" evidence="2">
    <location>
        <position position="1"/>
    </location>
</feature>
<dbReference type="SUPFAM" id="SSF50630">
    <property type="entry name" value="Acid proteases"/>
    <property type="match status" value="1"/>
</dbReference>
<organism evidence="2 3">
    <name type="scientific">Dibothriocephalus latus</name>
    <name type="common">Fish tapeworm</name>
    <name type="synonym">Diphyllobothrium latum</name>
    <dbReference type="NCBI Taxonomy" id="60516"/>
    <lineage>
        <taxon>Eukaryota</taxon>
        <taxon>Metazoa</taxon>
        <taxon>Spiralia</taxon>
        <taxon>Lophotrochozoa</taxon>
        <taxon>Platyhelminthes</taxon>
        <taxon>Cestoda</taxon>
        <taxon>Eucestoda</taxon>
        <taxon>Diphyllobothriidea</taxon>
        <taxon>Diphyllobothriidae</taxon>
        <taxon>Dibothriocephalus</taxon>
    </lineage>
</organism>
<dbReference type="Proteomes" id="UP000281553">
    <property type="component" value="Unassembled WGS sequence"/>
</dbReference>
<evidence type="ECO:0008006" key="4">
    <source>
        <dbReference type="Google" id="ProtNLM"/>
    </source>
</evidence>
<name>A0A3P7LUC2_DIBLA</name>
<sequence length="151" mass="17013">AGQPPNSRAGDRKARSSNRSSSYSGLKSHSILATLQKEFEARRKYLTVNINGKPARLQLDTASDLNLIFKHTWQMIGRPPMITSDKKAMNVSGGFFRLTGELECDLSFEGTHFKRPCYYSNRPKLDLIGLDWVEKLGLLDLPRNGIFNVVQ</sequence>
<feature type="region of interest" description="Disordered" evidence="1">
    <location>
        <begin position="1"/>
        <end position="25"/>
    </location>
</feature>
<dbReference type="OrthoDB" id="8067262at2759"/>
<accession>A0A3P7LUC2</accession>
<evidence type="ECO:0000256" key="1">
    <source>
        <dbReference type="SAM" id="MobiDB-lite"/>
    </source>
</evidence>
<reference evidence="2 3" key="1">
    <citation type="submission" date="2018-11" db="EMBL/GenBank/DDBJ databases">
        <authorList>
            <consortium name="Pathogen Informatics"/>
        </authorList>
    </citation>
    <scope>NUCLEOTIDE SEQUENCE [LARGE SCALE GENOMIC DNA]</scope>
</reference>
<proteinExistence type="predicted"/>
<dbReference type="InterPro" id="IPR021109">
    <property type="entry name" value="Peptidase_aspartic_dom_sf"/>
</dbReference>
<dbReference type="AlphaFoldDB" id="A0A3P7LUC2"/>
<evidence type="ECO:0000313" key="2">
    <source>
        <dbReference type="EMBL" id="VDN14593.1"/>
    </source>
</evidence>
<protein>
    <recommendedName>
        <fullName evidence="4">Peptidase A2 domain-containing protein</fullName>
    </recommendedName>
</protein>
<keyword evidence="3" id="KW-1185">Reference proteome</keyword>
<gene>
    <name evidence="2" type="ORF">DILT_LOCUS10424</name>
</gene>
<dbReference type="EMBL" id="UYRU01059726">
    <property type="protein sequence ID" value="VDN14593.1"/>
    <property type="molecule type" value="Genomic_DNA"/>
</dbReference>
<dbReference type="Gene3D" id="2.40.70.10">
    <property type="entry name" value="Acid Proteases"/>
    <property type="match status" value="1"/>
</dbReference>